<accession>A0A286E3Y7</accession>
<gene>
    <name evidence="12" type="ORF">SAMN02746062_00346</name>
</gene>
<proteinExistence type="inferred from homology"/>
<evidence type="ECO:0000256" key="4">
    <source>
        <dbReference type="ARBA" id="ARBA00022597"/>
    </source>
</evidence>
<evidence type="ECO:0000256" key="6">
    <source>
        <dbReference type="ARBA" id="ARBA00022729"/>
    </source>
</evidence>
<evidence type="ECO:0000256" key="5">
    <source>
        <dbReference type="ARBA" id="ARBA00022723"/>
    </source>
</evidence>
<dbReference type="InterPro" id="IPR028082">
    <property type="entry name" value="Peripla_BP_I"/>
</dbReference>
<evidence type="ECO:0000256" key="10">
    <source>
        <dbReference type="ARBA" id="ARBA00034344"/>
    </source>
</evidence>
<dbReference type="AlphaFoldDB" id="A0A286E3Y7"/>
<dbReference type="InterPro" id="IPR025997">
    <property type="entry name" value="SBP_2_dom"/>
</dbReference>
<dbReference type="CDD" id="cd01539">
    <property type="entry name" value="PBP1_GGBP"/>
    <property type="match status" value="1"/>
</dbReference>
<evidence type="ECO:0000256" key="9">
    <source>
        <dbReference type="ARBA" id="ARBA00034323"/>
    </source>
</evidence>
<evidence type="ECO:0000259" key="11">
    <source>
        <dbReference type="Pfam" id="PF13407"/>
    </source>
</evidence>
<dbReference type="SUPFAM" id="SSF53822">
    <property type="entry name" value="Periplasmic binding protein-like I"/>
    <property type="match status" value="1"/>
</dbReference>
<dbReference type="InterPro" id="IPR050555">
    <property type="entry name" value="Bact_Solute-Bind_Prot2"/>
</dbReference>
<evidence type="ECO:0000256" key="3">
    <source>
        <dbReference type="ARBA" id="ARBA00022448"/>
    </source>
</evidence>
<dbReference type="GO" id="GO:0046872">
    <property type="term" value="F:metal ion binding"/>
    <property type="evidence" value="ECO:0007669"/>
    <property type="project" value="UniProtKB-KW"/>
</dbReference>
<evidence type="ECO:0000256" key="1">
    <source>
        <dbReference type="ARBA" id="ARBA00004418"/>
    </source>
</evidence>
<evidence type="ECO:0000313" key="12">
    <source>
        <dbReference type="EMBL" id="SOD65603.1"/>
    </source>
</evidence>
<organism evidence="12 13">
    <name type="scientific">Alysiella filiformis DSM 16848</name>
    <dbReference type="NCBI Taxonomy" id="1120981"/>
    <lineage>
        <taxon>Bacteria</taxon>
        <taxon>Pseudomonadati</taxon>
        <taxon>Pseudomonadota</taxon>
        <taxon>Betaproteobacteria</taxon>
        <taxon>Neisseriales</taxon>
        <taxon>Neisseriaceae</taxon>
        <taxon>Alysiella</taxon>
    </lineage>
</organism>
<comment type="subunit">
    <text evidence="9">The ABC transporter complex is composed of one ATP-binding protein (MglA), two transmembrane proteins (MglC) and a solute-binding protein (MglB).</text>
</comment>
<keyword evidence="8" id="KW-0106">Calcium</keyword>
<evidence type="ECO:0000256" key="7">
    <source>
        <dbReference type="ARBA" id="ARBA00022764"/>
    </source>
</evidence>
<dbReference type="PANTHER" id="PTHR30036">
    <property type="entry name" value="D-XYLOSE-BINDING PERIPLASMIC PROTEIN"/>
    <property type="match status" value="1"/>
</dbReference>
<dbReference type="GO" id="GO:0030288">
    <property type="term" value="C:outer membrane-bounded periplasmic space"/>
    <property type="evidence" value="ECO:0007669"/>
    <property type="project" value="TreeGrafter"/>
</dbReference>
<keyword evidence="4" id="KW-0762">Sugar transport</keyword>
<feature type="domain" description="Periplasmic binding protein" evidence="11">
    <location>
        <begin position="49"/>
        <end position="315"/>
    </location>
</feature>
<dbReference type="GO" id="GO:0030246">
    <property type="term" value="F:carbohydrate binding"/>
    <property type="evidence" value="ECO:0007669"/>
    <property type="project" value="InterPro"/>
</dbReference>
<keyword evidence="13" id="KW-1185">Reference proteome</keyword>
<keyword evidence="6" id="KW-0732">Signal</keyword>
<name>A0A286E3Y7_9NEIS</name>
<comment type="subcellular location">
    <subcellularLocation>
        <location evidence="1">Periplasm</location>
    </subcellularLocation>
</comment>
<sequence length="349" mass="38220">MIMKNQWIYLPVFIGTFFIGACTPNPEKNDSSNVPFPQSTIGASVSSIETNPFFQGMYKSMENVGKEQSNLTLLLDSAANQQDKQNTQLDGMIERGAKALVVNLADVGFGAEMVKKYCDKKIPVVYINRSPNEKSLAACDTAYFVDGDAAQAGVLQGLQVLKAWQANPQWDKNKDGKIQYAMIEGIPNHAGAMARTKWSVGTMENYPSLGVPVQKVLQDYGMFQAQATKELMTKWVAQPEFANVEVILANNDTMALGAVEILQQNNQKIPVFGIDGSKAALEAFNSGSMAGTVFNDFDAQSRTAVRMAANLAAGKPVLEGVPYEMEYKVVKVPYQDIHSDNIKDFMAIQ</sequence>
<evidence type="ECO:0000256" key="2">
    <source>
        <dbReference type="ARBA" id="ARBA00007639"/>
    </source>
</evidence>
<evidence type="ECO:0000313" key="13">
    <source>
        <dbReference type="Proteomes" id="UP000219669"/>
    </source>
</evidence>
<dbReference type="Proteomes" id="UP000219669">
    <property type="component" value="Unassembled WGS sequence"/>
</dbReference>
<keyword evidence="7" id="KW-0574">Periplasm</keyword>
<reference evidence="12 13" key="1">
    <citation type="submission" date="2017-09" db="EMBL/GenBank/DDBJ databases">
        <authorList>
            <person name="Ehlers B."/>
            <person name="Leendertz F.H."/>
        </authorList>
    </citation>
    <scope>NUCLEOTIDE SEQUENCE [LARGE SCALE GENOMIC DNA]</scope>
    <source>
        <strain evidence="12 13">DSM 16848</strain>
    </source>
</reference>
<protein>
    <recommendedName>
        <fullName evidence="10">D-galactose/methyl-galactoside binding periplasmic protein MglB</fullName>
    </recommendedName>
</protein>
<evidence type="ECO:0000256" key="8">
    <source>
        <dbReference type="ARBA" id="ARBA00022837"/>
    </source>
</evidence>
<dbReference type="PANTHER" id="PTHR30036:SF2">
    <property type="entry name" value="D-GALACTOSE_METHYL-GALACTOSIDE BINDING PERIPLASMIC PROTEIN MGLB"/>
    <property type="match status" value="1"/>
</dbReference>
<comment type="similarity">
    <text evidence="2">Belongs to the bacterial solute-binding protein 2 family.</text>
</comment>
<dbReference type="InterPro" id="IPR044085">
    <property type="entry name" value="MglB-like_PBP1"/>
</dbReference>
<dbReference type="Gene3D" id="3.40.50.2300">
    <property type="match status" value="2"/>
</dbReference>
<keyword evidence="3" id="KW-0813">Transport</keyword>
<dbReference type="EMBL" id="OCNF01000002">
    <property type="protein sequence ID" value="SOD65603.1"/>
    <property type="molecule type" value="Genomic_DNA"/>
</dbReference>
<keyword evidence="5" id="KW-0479">Metal-binding</keyword>
<dbReference type="Pfam" id="PF13407">
    <property type="entry name" value="Peripla_BP_4"/>
    <property type="match status" value="1"/>
</dbReference>
<dbReference type="PROSITE" id="PS51257">
    <property type="entry name" value="PROKAR_LIPOPROTEIN"/>
    <property type="match status" value="1"/>
</dbReference>